<evidence type="ECO:0000256" key="5">
    <source>
        <dbReference type="ARBA" id="ARBA00022989"/>
    </source>
</evidence>
<dbReference type="RefSeq" id="WP_057657658.1">
    <property type="nucleotide sequence ID" value="NZ_LDJL01000005.1"/>
</dbReference>
<evidence type="ECO:0000256" key="1">
    <source>
        <dbReference type="ARBA" id="ARBA00004651"/>
    </source>
</evidence>
<feature type="transmembrane region" description="Helical" evidence="7">
    <location>
        <begin position="54"/>
        <end position="75"/>
    </location>
</feature>
<feature type="transmembrane region" description="Helical" evidence="7">
    <location>
        <begin position="179"/>
        <end position="197"/>
    </location>
</feature>
<feature type="transmembrane region" description="Helical" evidence="7">
    <location>
        <begin position="261"/>
        <end position="283"/>
    </location>
</feature>
<dbReference type="SUPFAM" id="SSF103473">
    <property type="entry name" value="MFS general substrate transporter"/>
    <property type="match status" value="1"/>
</dbReference>
<evidence type="ECO:0000313" key="10">
    <source>
        <dbReference type="Proteomes" id="UP000052052"/>
    </source>
</evidence>
<name>A0A0R0CWQ2_9GAMM</name>
<dbReference type="GO" id="GO:0022857">
    <property type="term" value="F:transmembrane transporter activity"/>
    <property type="evidence" value="ECO:0007669"/>
    <property type="project" value="InterPro"/>
</dbReference>
<dbReference type="OrthoDB" id="9775268at2"/>
<keyword evidence="6 7" id="KW-0472">Membrane</keyword>
<comment type="subcellular location">
    <subcellularLocation>
        <location evidence="1">Cell membrane</location>
        <topology evidence="1">Multi-pass membrane protein</topology>
    </subcellularLocation>
</comment>
<sequence length="547" mass="58498">MQPGDASAVDADPWSPLRQTTFRALWLAVLVGNIGTWVHDVAAAWVMAETTSSPLMVAAVQSATTLPVVLFALVAGTLADSIDRRRYLILAQLWMLSVATLLALLAQLDMLGPWSLLALTFALGTGAAMAMPAQAAIMPELVPRPQLASAISLNSAGMNIARSIGPAIGGVILAQAGPALAFALNALSFVGVILVLWRWQPVKIAPDLPRESFVVGLRAGIRFAWQAPVFQSVLAKAITFFLFASAIPALLPVLVRSELAAGPGTFGLLLGCIGIGAVGGTLLLPRLRRNHDGDALVLVATLACALATIGVACTRSTLLIGLLLLVFGSGWITVLSSLQVAAQLSVPGWVRARALSLYIMVFALGMALGSLAWGALAQRMGVTIALATAALGAANMALVARRFRLGASELLDFTPSAHWPQPLAVEPPAHERGPVMVIIEYNIANEDRSRFLALGRELGRTRRRDGAIDWHLVEDISQPGIWLEYFLVPTWLQHLRQHHRTTADDQRLQQQLRDLHRGQRAPRVRHFIGDGKHAAAMAPHEHPEPAA</sequence>
<dbReference type="PANTHER" id="PTHR23513">
    <property type="entry name" value="INTEGRAL MEMBRANE EFFLUX PROTEIN-RELATED"/>
    <property type="match status" value="1"/>
</dbReference>
<keyword evidence="4 7" id="KW-0812">Transmembrane</keyword>
<dbReference type="PANTHER" id="PTHR23513:SF11">
    <property type="entry name" value="STAPHYLOFERRIN A TRANSPORTER"/>
    <property type="match status" value="1"/>
</dbReference>
<dbReference type="InterPro" id="IPR036259">
    <property type="entry name" value="MFS_trans_sf"/>
</dbReference>
<evidence type="ECO:0000256" key="3">
    <source>
        <dbReference type="ARBA" id="ARBA00022475"/>
    </source>
</evidence>
<comment type="caution">
    <text evidence="9">The sequence shown here is derived from an EMBL/GenBank/DDBJ whole genome shotgun (WGS) entry which is preliminary data.</text>
</comment>
<evidence type="ECO:0000259" key="8">
    <source>
        <dbReference type="PROSITE" id="PS50850"/>
    </source>
</evidence>
<keyword evidence="3" id="KW-1003">Cell membrane</keyword>
<feature type="transmembrane region" description="Helical" evidence="7">
    <location>
        <begin position="24"/>
        <end position="48"/>
    </location>
</feature>
<dbReference type="PATRIC" id="fig|344882.3.peg.2484"/>
<protein>
    <submittedName>
        <fullName evidence="9">MFS transporter</fullName>
    </submittedName>
</protein>
<keyword evidence="5 7" id="KW-1133">Transmembrane helix</keyword>
<dbReference type="InterPro" id="IPR020846">
    <property type="entry name" value="MFS_dom"/>
</dbReference>
<dbReference type="AlphaFoldDB" id="A0A0R0CWQ2"/>
<dbReference type="Gene3D" id="1.20.1250.20">
    <property type="entry name" value="MFS general substrate transporter like domains"/>
    <property type="match status" value="1"/>
</dbReference>
<proteinExistence type="predicted"/>
<evidence type="ECO:0000256" key="6">
    <source>
        <dbReference type="ARBA" id="ARBA00023136"/>
    </source>
</evidence>
<dbReference type="PROSITE" id="PS50850">
    <property type="entry name" value="MFS"/>
    <property type="match status" value="1"/>
</dbReference>
<evidence type="ECO:0000256" key="7">
    <source>
        <dbReference type="SAM" id="Phobius"/>
    </source>
</evidence>
<dbReference type="CDD" id="cd06173">
    <property type="entry name" value="MFS_MefA_like"/>
    <property type="match status" value="1"/>
</dbReference>
<dbReference type="Pfam" id="PF05977">
    <property type="entry name" value="MFS_3"/>
    <property type="match status" value="1"/>
</dbReference>
<feature type="transmembrane region" description="Helical" evidence="7">
    <location>
        <begin position="382"/>
        <end position="400"/>
    </location>
</feature>
<dbReference type="STRING" id="344882.ABB29_05745"/>
<feature type="transmembrane region" description="Helical" evidence="7">
    <location>
        <begin position="295"/>
        <end position="312"/>
    </location>
</feature>
<dbReference type="Proteomes" id="UP000052052">
    <property type="component" value="Unassembled WGS sequence"/>
</dbReference>
<feature type="transmembrane region" description="Helical" evidence="7">
    <location>
        <begin position="354"/>
        <end position="376"/>
    </location>
</feature>
<evidence type="ECO:0000256" key="2">
    <source>
        <dbReference type="ARBA" id="ARBA00022448"/>
    </source>
</evidence>
<dbReference type="InterPro" id="IPR010290">
    <property type="entry name" value="TM_effector"/>
</dbReference>
<dbReference type="GO" id="GO:0005886">
    <property type="term" value="C:plasma membrane"/>
    <property type="evidence" value="ECO:0007669"/>
    <property type="project" value="UniProtKB-SubCell"/>
</dbReference>
<accession>A0A0R0CWQ2</accession>
<keyword evidence="2" id="KW-0813">Transport</keyword>
<feature type="transmembrane region" description="Helical" evidence="7">
    <location>
        <begin position="318"/>
        <end position="342"/>
    </location>
</feature>
<dbReference type="EMBL" id="LDJL01000005">
    <property type="protein sequence ID" value="KRG70567.1"/>
    <property type="molecule type" value="Genomic_DNA"/>
</dbReference>
<organism evidence="9 10">
    <name type="scientific">Pseudoxanthomonas dokdonensis</name>
    <dbReference type="NCBI Taxonomy" id="344882"/>
    <lineage>
        <taxon>Bacteria</taxon>
        <taxon>Pseudomonadati</taxon>
        <taxon>Pseudomonadota</taxon>
        <taxon>Gammaproteobacteria</taxon>
        <taxon>Lysobacterales</taxon>
        <taxon>Lysobacteraceae</taxon>
        <taxon>Pseudoxanthomonas</taxon>
    </lineage>
</organism>
<feature type="domain" description="Major facilitator superfamily (MFS) profile" evidence="8">
    <location>
        <begin position="21"/>
        <end position="404"/>
    </location>
</feature>
<evidence type="ECO:0000313" key="9">
    <source>
        <dbReference type="EMBL" id="KRG70567.1"/>
    </source>
</evidence>
<reference evidence="9 10" key="1">
    <citation type="submission" date="2015-05" db="EMBL/GenBank/DDBJ databases">
        <title>Genome sequencing and analysis of members of genus Stenotrophomonas.</title>
        <authorList>
            <person name="Patil P.P."/>
            <person name="Midha S."/>
            <person name="Patil P.B."/>
        </authorList>
    </citation>
    <scope>NUCLEOTIDE SEQUENCE [LARGE SCALE GENOMIC DNA]</scope>
    <source>
        <strain evidence="9 10">DSM 21858</strain>
    </source>
</reference>
<evidence type="ECO:0000256" key="4">
    <source>
        <dbReference type="ARBA" id="ARBA00022692"/>
    </source>
</evidence>
<feature type="transmembrane region" description="Helical" evidence="7">
    <location>
        <begin position="87"/>
        <end position="108"/>
    </location>
</feature>
<keyword evidence="10" id="KW-1185">Reference proteome</keyword>
<feature type="transmembrane region" description="Helical" evidence="7">
    <location>
        <begin position="233"/>
        <end position="255"/>
    </location>
</feature>
<gene>
    <name evidence="9" type="ORF">ABB29_05745</name>
</gene>